<dbReference type="GO" id="GO:0003735">
    <property type="term" value="F:structural constituent of ribosome"/>
    <property type="evidence" value="ECO:0007669"/>
    <property type="project" value="InterPro"/>
</dbReference>
<evidence type="ECO:0000256" key="4">
    <source>
        <dbReference type="ARBA" id="ARBA00035256"/>
    </source>
</evidence>
<evidence type="ECO:0000256" key="1">
    <source>
        <dbReference type="ARBA" id="ARBA00006242"/>
    </source>
</evidence>
<keyword evidence="3 5" id="KW-0687">Ribonucleoprotein</keyword>
<dbReference type="Proteomes" id="UP000673975">
    <property type="component" value="Unassembled WGS sequence"/>
</dbReference>
<keyword evidence="2 5" id="KW-0689">Ribosomal protein</keyword>
<dbReference type="PROSITE" id="PS00963">
    <property type="entry name" value="RIBOSOMAL_S2_2"/>
    <property type="match status" value="1"/>
</dbReference>
<evidence type="ECO:0000256" key="7">
    <source>
        <dbReference type="SAM" id="MobiDB-lite"/>
    </source>
</evidence>
<dbReference type="PANTHER" id="PTHR12534:SF0">
    <property type="entry name" value="SMALL RIBOSOMAL SUBUNIT PROTEIN US2M"/>
    <property type="match status" value="1"/>
</dbReference>
<dbReference type="InterPro" id="IPR005706">
    <property type="entry name" value="Ribosomal_uS2_bac/mit/plastid"/>
</dbReference>
<dbReference type="RefSeq" id="WP_210510910.1">
    <property type="nucleotide sequence ID" value="NZ_JAFIDN010000003.1"/>
</dbReference>
<feature type="compositionally biased region" description="Basic and acidic residues" evidence="7">
    <location>
        <begin position="346"/>
        <end position="357"/>
    </location>
</feature>
<proteinExistence type="inferred from homology"/>
<dbReference type="EMBL" id="JAFIDN010000003">
    <property type="protein sequence ID" value="MBP3192012.1"/>
    <property type="molecule type" value="Genomic_DNA"/>
</dbReference>
<dbReference type="HAMAP" id="MF_00291_B">
    <property type="entry name" value="Ribosomal_uS2_B"/>
    <property type="match status" value="1"/>
</dbReference>
<feature type="compositionally biased region" description="Acidic residues" evidence="7">
    <location>
        <begin position="245"/>
        <end position="255"/>
    </location>
</feature>
<dbReference type="CDD" id="cd01425">
    <property type="entry name" value="RPS2"/>
    <property type="match status" value="1"/>
</dbReference>
<dbReference type="PANTHER" id="PTHR12534">
    <property type="entry name" value="30S RIBOSOMAL PROTEIN S2 PROKARYOTIC AND ORGANELLAR"/>
    <property type="match status" value="1"/>
</dbReference>
<name>A0A8J7RS97_9BACT</name>
<dbReference type="AlphaFoldDB" id="A0A8J7RS97"/>
<sequence>MAQAASVEELLKSGAHFGHLTRRWNPKMREFIFMQRNGIHIIDLNKTQALLQESLDEIAKVARSGKNVLFVGTKKQAQEIIRNEAQRCDMPYVTHRWLGGMLTNFVTIKKSISRMEEINAMQTDGTYENITKKERLMLDREKEKLENVMGGISKMGRLPGALFVVDIVKENIAVNEALKLNIPIFALVDTNCDPDVPDYIIPCNDDAAKAIQLVASNVADAIIEGMAEREAHQEEQLAAGSMDQEGSDQPEEMTEADVKPTRRKRSRKAKKSTEAVGAKGQESGGKKEEAAGTSKEAEKEAKASEKDAKAAVKDSGAEEKKTKASEKDSKESEKEEKKTAKKPKADKKEAAEAESKASKSAGSSDSSEKKENKGKENEASGSSAETSSKEEEK</sequence>
<evidence type="ECO:0000256" key="2">
    <source>
        <dbReference type="ARBA" id="ARBA00022980"/>
    </source>
</evidence>
<dbReference type="Gene3D" id="1.10.287.610">
    <property type="entry name" value="Helix hairpin bin"/>
    <property type="match status" value="1"/>
</dbReference>
<gene>
    <name evidence="5 8" type="primary">rpsB</name>
    <name evidence="8" type="ORF">NATSA_04965</name>
</gene>
<evidence type="ECO:0000256" key="3">
    <source>
        <dbReference type="ARBA" id="ARBA00023274"/>
    </source>
</evidence>
<dbReference type="PROSITE" id="PS00962">
    <property type="entry name" value="RIBOSOMAL_S2_1"/>
    <property type="match status" value="1"/>
</dbReference>
<comment type="caution">
    <text evidence="8">The sequence shown here is derived from an EMBL/GenBank/DDBJ whole genome shotgun (WGS) entry which is preliminary data.</text>
</comment>
<dbReference type="PRINTS" id="PR00395">
    <property type="entry name" value="RIBOSOMALS2"/>
</dbReference>
<protein>
    <recommendedName>
        <fullName evidence="4 5">Small ribosomal subunit protein uS2</fullName>
    </recommendedName>
</protein>
<organism evidence="8 9">
    <name type="scientific">Natronogracilivirga saccharolytica</name>
    <dbReference type="NCBI Taxonomy" id="2812953"/>
    <lineage>
        <taxon>Bacteria</taxon>
        <taxon>Pseudomonadati</taxon>
        <taxon>Balneolota</taxon>
        <taxon>Balneolia</taxon>
        <taxon>Balneolales</taxon>
        <taxon>Cyclonatronaceae</taxon>
        <taxon>Natronogracilivirga</taxon>
    </lineage>
</organism>
<feature type="compositionally biased region" description="Basic and acidic residues" evidence="7">
    <location>
        <begin position="284"/>
        <end position="338"/>
    </location>
</feature>
<dbReference type="GO" id="GO:0006412">
    <property type="term" value="P:translation"/>
    <property type="evidence" value="ECO:0007669"/>
    <property type="project" value="UniProtKB-UniRule"/>
</dbReference>
<feature type="region of interest" description="Disordered" evidence="7">
    <location>
        <begin position="230"/>
        <end position="393"/>
    </location>
</feature>
<dbReference type="InterPro" id="IPR023591">
    <property type="entry name" value="Ribosomal_uS2_flav_dom_sf"/>
</dbReference>
<evidence type="ECO:0000313" key="8">
    <source>
        <dbReference type="EMBL" id="MBP3192012.1"/>
    </source>
</evidence>
<comment type="similarity">
    <text evidence="1 5 6">Belongs to the universal ribosomal protein uS2 family.</text>
</comment>
<keyword evidence="9" id="KW-1185">Reference proteome</keyword>
<evidence type="ECO:0000313" key="9">
    <source>
        <dbReference type="Proteomes" id="UP000673975"/>
    </source>
</evidence>
<reference evidence="8" key="1">
    <citation type="submission" date="2021-02" db="EMBL/GenBank/DDBJ databases">
        <title>Natronogracilivirga saccharolytica gen. nov. sp. nov. a new anaerobic, haloalkiliphilic carbohydrate-fermenting bacterium from soda lake and proposing of Cyclonatronumiaceae fam. nov. in the phylum Balneolaeota.</title>
        <authorList>
            <person name="Zhilina T.N."/>
            <person name="Sorokin D.Y."/>
            <person name="Zavarzina D.G."/>
            <person name="Toshchakov S.V."/>
            <person name="Kublanov I.V."/>
        </authorList>
    </citation>
    <scope>NUCLEOTIDE SEQUENCE</scope>
    <source>
        <strain evidence="8">Z-1702</strain>
    </source>
</reference>
<dbReference type="NCBIfam" id="TIGR01011">
    <property type="entry name" value="rpsB_bact"/>
    <property type="match status" value="1"/>
</dbReference>
<dbReference type="GO" id="GO:0022627">
    <property type="term" value="C:cytosolic small ribosomal subunit"/>
    <property type="evidence" value="ECO:0007669"/>
    <property type="project" value="TreeGrafter"/>
</dbReference>
<dbReference type="InterPro" id="IPR001865">
    <property type="entry name" value="Ribosomal_uS2"/>
</dbReference>
<feature type="compositionally biased region" description="Basic and acidic residues" evidence="7">
    <location>
        <begin position="366"/>
        <end position="378"/>
    </location>
</feature>
<feature type="compositionally biased region" description="Basic residues" evidence="7">
    <location>
        <begin position="261"/>
        <end position="270"/>
    </location>
</feature>
<dbReference type="SUPFAM" id="SSF52313">
    <property type="entry name" value="Ribosomal protein S2"/>
    <property type="match status" value="1"/>
</dbReference>
<evidence type="ECO:0000256" key="6">
    <source>
        <dbReference type="RuleBase" id="RU003631"/>
    </source>
</evidence>
<dbReference type="Gene3D" id="3.40.50.10490">
    <property type="entry name" value="Glucose-6-phosphate isomerase like protein, domain 1"/>
    <property type="match status" value="1"/>
</dbReference>
<dbReference type="FunFam" id="1.10.287.610:FF:000001">
    <property type="entry name" value="30S ribosomal protein S2"/>
    <property type="match status" value="1"/>
</dbReference>
<evidence type="ECO:0000256" key="5">
    <source>
        <dbReference type="HAMAP-Rule" id="MF_00291"/>
    </source>
</evidence>
<accession>A0A8J7RS97</accession>
<dbReference type="Pfam" id="PF00318">
    <property type="entry name" value="Ribosomal_S2"/>
    <property type="match status" value="1"/>
</dbReference>
<dbReference type="InterPro" id="IPR018130">
    <property type="entry name" value="Ribosomal_uS2_CS"/>
</dbReference>